<reference evidence="2 3" key="1">
    <citation type="submission" date="2015-04" db="EMBL/GenBank/DDBJ databases">
        <title>The draft genome sequence of Roseovarius sp.R12b.</title>
        <authorList>
            <person name="Li G."/>
            <person name="Lai Q."/>
            <person name="Shao Z."/>
            <person name="Yan P."/>
        </authorList>
    </citation>
    <scope>NUCLEOTIDE SEQUENCE [LARGE SCALE GENOMIC DNA]</scope>
    <source>
        <strain evidence="2 3">R12B</strain>
    </source>
</reference>
<organism evidence="2 3">
    <name type="scientific">Roseovarius atlanticus</name>
    <dbReference type="NCBI Taxonomy" id="1641875"/>
    <lineage>
        <taxon>Bacteria</taxon>
        <taxon>Pseudomonadati</taxon>
        <taxon>Pseudomonadota</taxon>
        <taxon>Alphaproteobacteria</taxon>
        <taxon>Rhodobacterales</taxon>
        <taxon>Roseobacteraceae</taxon>
        <taxon>Roseovarius</taxon>
    </lineage>
</organism>
<comment type="caution">
    <text evidence="2">The sequence shown here is derived from an EMBL/GenBank/DDBJ whole genome shotgun (WGS) entry which is preliminary data.</text>
</comment>
<accession>A0A0T5NYL7</accession>
<dbReference type="Pfam" id="PF03783">
    <property type="entry name" value="CsgG"/>
    <property type="match status" value="1"/>
</dbReference>
<evidence type="ECO:0000313" key="2">
    <source>
        <dbReference type="EMBL" id="KRS13970.1"/>
    </source>
</evidence>
<dbReference type="Gene3D" id="3.40.50.10610">
    <property type="entry name" value="ABC-type transport auxiliary lipoprotein component"/>
    <property type="match status" value="1"/>
</dbReference>
<dbReference type="AlphaFoldDB" id="A0A0T5NYL7"/>
<proteinExistence type="predicted"/>
<feature type="signal peptide" evidence="1">
    <location>
        <begin position="1"/>
        <end position="22"/>
    </location>
</feature>
<protein>
    <recommendedName>
        <fullName evidence="4">FlgO domain-containing protein</fullName>
    </recommendedName>
</protein>
<evidence type="ECO:0000256" key="1">
    <source>
        <dbReference type="SAM" id="SignalP"/>
    </source>
</evidence>
<dbReference type="InterPro" id="IPR005534">
    <property type="entry name" value="Curli_assmbl/transp-comp_CsgG"/>
</dbReference>
<dbReference type="EMBL" id="LAXJ01000003">
    <property type="protein sequence ID" value="KRS13970.1"/>
    <property type="molecule type" value="Genomic_DNA"/>
</dbReference>
<feature type="chain" id="PRO_5006664052" description="FlgO domain-containing protein" evidence="1">
    <location>
        <begin position="23"/>
        <end position="359"/>
    </location>
</feature>
<evidence type="ECO:0000313" key="3">
    <source>
        <dbReference type="Proteomes" id="UP000051295"/>
    </source>
</evidence>
<keyword evidence="3" id="KW-1185">Reference proteome</keyword>
<evidence type="ECO:0008006" key="4">
    <source>
        <dbReference type="Google" id="ProtNLM"/>
    </source>
</evidence>
<sequence length="359" mass="38275">MMRWTNLVAACVFVALAGGANAASSVDDSLDEIAGQIVDRTRSDGTATIGISTFTHSDGTCSDLSNYISEFVVDSLFNAGEGKIDIIERSQLSAIFREMELVFDGTIAPDAAKRLGEIEGVDALVTGSLIQFGEQVKVQARMIGTQDGRLFATARSEFPSVGSVAEMMSTRSRAACGFSEAAGGGEAAPTTQVVVVEGAGGQVGATQGQSLVEPSRRYASDVYDAEVSTLVYSKSSGDTTFAMRFKNTTEKTIALAYMPKTISVADGRGGFLTYTGNWSGLRTCYSESYLQYCNSSDPKYATVLPPGKAAQLNFQMRGEKDVEDPKFTLALELVVTPDVDDKESYTVQSLGFYDMPPDS</sequence>
<dbReference type="Proteomes" id="UP000051295">
    <property type="component" value="Unassembled WGS sequence"/>
</dbReference>
<dbReference type="PATRIC" id="fig|1641875.4.peg.3099"/>
<gene>
    <name evidence="2" type="ORF">XM53_05370</name>
</gene>
<name>A0A0T5NYL7_9RHOB</name>
<dbReference type="GO" id="GO:0030288">
    <property type="term" value="C:outer membrane-bounded periplasmic space"/>
    <property type="evidence" value="ECO:0007669"/>
    <property type="project" value="InterPro"/>
</dbReference>
<keyword evidence="1" id="KW-0732">Signal</keyword>
<dbReference type="STRING" id="1641875.XM53_05370"/>